<organism evidence="3 4">
    <name type="scientific">Thioflexithrix psekupsensis</name>
    <dbReference type="NCBI Taxonomy" id="1570016"/>
    <lineage>
        <taxon>Bacteria</taxon>
        <taxon>Pseudomonadati</taxon>
        <taxon>Pseudomonadota</taxon>
        <taxon>Gammaproteobacteria</taxon>
        <taxon>Thiotrichales</taxon>
        <taxon>Thioflexithrix</taxon>
    </lineage>
</organism>
<evidence type="ECO:0000256" key="1">
    <source>
        <dbReference type="ARBA" id="ARBA00023118"/>
    </source>
</evidence>
<reference evidence="3 4" key="1">
    <citation type="submission" date="2016-12" db="EMBL/GenBank/DDBJ databases">
        <title>Thioflexothrix psekupsii D3 genome sequencing and assembly.</title>
        <authorList>
            <person name="Fomenkov A."/>
            <person name="Vincze T."/>
            <person name="Grabovich M."/>
            <person name="Anton B.P."/>
            <person name="Dubinina G."/>
            <person name="Orlova M."/>
            <person name="Belousova E."/>
            <person name="Roberts R.J."/>
        </authorList>
    </citation>
    <scope>NUCLEOTIDE SEQUENCE [LARGE SCALE GENOMIC DNA]</scope>
    <source>
        <strain evidence="3">D3</strain>
    </source>
</reference>
<dbReference type="GO" id="GO:0051607">
    <property type="term" value="P:defense response to virus"/>
    <property type="evidence" value="ECO:0007669"/>
    <property type="project" value="UniProtKB-KW"/>
</dbReference>
<keyword evidence="1" id="KW-0051">Antiviral defense</keyword>
<dbReference type="NCBIfam" id="TIGR01894">
    <property type="entry name" value="cas_TM1795_cmr1"/>
    <property type="match status" value="1"/>
</dbReference>
<proteinExistence type="predicted"/>
<dbReference type="RefSeq" id="WP_086488322.1">
    <property type="nucleotide sequence ID" value="NZ_MSLT01000012.1"/>
</dbReference>
<name>A0A251X993_9GAMM</name>
<sequence length="315" mass="35384">MWLIQVCFTLQIIERVEFKCKTITPLFMAGADGKTAELRPPSIKGVLRFWWRAIHGNLSPDKLKETEKQIFGGVGENNNSLQSRFFVRVEEEKNGIKILPKELVPHKSFTTESIEGTFTVKFCLKPHSPECITINEIRSLFIVSALLGGFGKRSRRGMGSIAIEEIDGSEFVIADLTEELLKHLNVLNPKQFKQADQKQRSQNSFIISTFQKSPHSYPCITKIEIGKPTEDNLPKKISNASHSVNKNHAGGYHIEMGGINNPPANINRFASPIYASVVADKSGKRPIITTLNNTLLINKKPNPDIPKEFKDEVFK</sequence>
<comment type="caution">
    <text evidence="3">The sequence shown here is derived from an EMBL/GenBank/DDBJ whole genome shotgun (WGS) entry which is preliminary data.</text>
</comment>
<gene>
    <name evidence="3" type="ORF">TPSD3_09620</name>
</gene>
<dbReference type="Proteomes" id="UP000194798">
    <property type="component" value="Unassembled WGS sequence"/>
</dbReference>
<feature type="domain" description="CRISPR type III-associated protein" evidence="2">
    <location>
        <begin position="19"/>
        <end position="161"/>
    </location>
</feature>
<evidence type="ECO:0000313" key="3">
    <source>
        <dbReference type="EMBL" id="OUD14541.1"/>
    </source>
</evidence>
<keyword evidence="4" id="KW-1185">Reference proteome</keyword>
<dbReference type="InterPro" id="IPR007522">
    <property type="entry name" value="CRISPR-assoc_prot_TM1795"/>
</dbReference>
<protein>
    <submittedName>
        <fullName evidence="3">Type III-B CRISPR module RAMP protein Cmr1</fullName>
    </submittedName>
</protein>
<dbReference type="AlphaFoldDB" id="A0A251X993"/>
<dbReference type="Pfam" id="PF03787">
    <property type="entry name" value="RAMPs"/>
    <property type="match status" value="1"/>
</dbReference>
<accession>A0A251X993</accession>
<dbReference type="EMBL" id="MSLT01000012">
    <property type="protein sequence ID" value="OUD14541.1"/>
    <property type="molecule type" value="Genomic_DNA"/>
</dbReference>
<evidence type="ECO:0000313" key="4">
    <source>
        <dbReference type="Proteomes" id="UP000194798"/>
    </source>
</evidence>
<dbReference type="InterPro" id="IPR005537">
    <property type="entry name" value="RAMP_III_fam"/>
</dbReference>
<evidence type="ECO:0000259" key="2">
    <source>
        <dbReference type="Pfam" id="PF03787"/>
    </source>
</evidence>